<dbReference type="EMBL" id="KK198761">
    <property type="protein sequence ID" value="KCW56865.1"/>
    <property type="molecule type" value="Genomic_DNA"/>
</dbReference>
<feature type="domain" description="NB-ARC" evidence="1">
    <location>
        <begin position="4"/>
        <end position="188"/>
    </location>
</feature>
<dbReference type="SUPFAM" id="SSF52540">
    <property type="entry name" value="P-loop containing nucleoside triphosphate hydrolases"/>
    <property type="match status" value="1"/>
</dbReference>
<dbReference type="InParanoid" id="A0A059ATV3"/>
<dbReference type="GO" id="GO:0006952">
    <property type="term" value="P:defense response"/>
    <property type="evidence" value="ECO:0007669"/>
    <property type="project" value="InterPro"/>
</dbReference>
<dbReference type="Gramene" id="KCW56865">
    <property type="protein sequence ID" value="KCW56865"/>
    <property type="gene ID" value="EUGRSUZ_I02526"/>
</dbReference>
<evidence type="ECO:0000313" key="2">
    <source>
        <dbReference type="EMBL" id="KCW56865.1"/>
    </source>
</evidence>
<accession>A0A059ATV3</accession>
<dbReference type="InterPro" id="IPR002182">
    <property type="entry name" value="NB-ARC"/>
</dbReference>
<dbReference type="PANTHER" id="PTHR11017:SF385">
    <property type="entry name" value="DISEASE RESISTANCE PROTEIN (TIR-NBS-LRR CLASS)-RELATED"/>
    <property type="match status" value="1"/>
</dbReference>
<proteinExistence type="predicted"/>
<dbReference type="STRING" id="71139.A0A059ATV3"/>
<dbReference type="InterPro" id="IPR044974">
    <property type="entry name" value="Disease_R_plants"/>
</dbReference>
<reference evidence="2" key="1">
    <citation type="submission" date="2013-07" db="EMBL/GenBank/DDBJ databases">
        <title>The genome of Eucalyptus grandis.</title>
        <authorList>
            <person name="Schmutz J."/>
            <person name="Hayes R."/>
            <person name="Myburg A."/>
            <person name="Tuskan G."/>
            <person name="Grattapaglia D."/>
            <person name="Rokhsar D.S."/>
        </authorList>
    </citation>
    <scope>NUCLEOTIDE SEQUENCE</scope>
    <source>
        <tissue evidence="2">Leaf extractions</tissue>
    </source>
</reference>
<gene>
    <name evidence="2" type="ORF">EUGRSUZ_I02526</name>
</gene>
<dbReference type="GO" id="GO:0043531">
    <property type="term" value="F:ADP binding"/>
    <property type="evidence" value="ECO:0007669"/>
    <property type="project" value="InterPro"/>
</dbReference>
<dbReference type="PANTHER" id="PTHR11017">
    <property type="entry name" value="LEUCINE-RICH REPEAT-CONTAINING PROTEIN"/>
    <property type="match status" value="1"/>
</dbReference>
<dbReference type="AlphaFoldDB" id="A0A059ATV3"/>
<dbReference type="eggNOG" id="KOG4197">
    <property type="taxonomic scope" value="Eukaryota"/>
</dbReference>
<name>A0A059ATV3_EUCGR</name>
<protein>
    <recommendedName>
        <fullName evidence="1">NB-ARC domain-containing protein</fullName>
    </recommendedName>
</protein>
<dbReference type="InterPro" id="IPR027417">
    <property type="entry name" value="P-loop_NTPase"/>
</dbReference>
<evidence type="ECO:0000259" key="1">
    <source>
        <dbReference type="Pfam" id="PF00931"/>
    </source>
</evidence>
<organism evidence="2">
    <name type="scientific">Eucalyptus grandis</name>
    <name type="common">Flooded gum</name>
    <dbReference type="NCBI Taxonomy" id="71139"/>
    <lineage>
        <taxon>Eukaryota</taxon>
        <taxon>Viridiplantae</taxon>
        <taxon>Streptophyta</taxon>
        <taxon>Embryophyta</taxon>
        <taxon>Tracheophyta</taxon>
        <taxon>Spermatophyta</taxon>
        <taxon>Magnoliopsida</taxon>
        <taxon>eudicotyledons</taxon>
        <taxon>Gunneridae</taxon>
        <taxon>Pentapetalae</taxon>
        <taxon>rosids</taxon>
        <taxon>malvids</taxon>
        <taxon>Myrtales</taxon>
        <taxon>Myrtaceae</taxon>
        <taxon>Myrtoideae</taxon>
        <taxon>Eucalypteae</taxon>
        <taxon>Eucalyptus</taxon>
    </lineage>
</organism>
<feature type="non-terminal residue" evidence="2">
    <location>
        <position position="206"/>
    </location>
</feature>
<dbReference type="Pfam" id="PF00931">
    <property type="entry name" value="NB-ARC"/>
    <property type="match status" value="1"/>
</dbReference>
<dbReference type="Gene3D" id="3.40.50.300">
    <property type="entry name" value="P-loop containing nucleotide triphosphate hydrolases"/>
    <property type="match status" value="1"/>
</dbReference>
<sequence>MGQEEDVRVICLCGVEGIGKTVEATVIFERICLNFECFVFLNEIGEADQVGILGLQKKLLCNLTKVERWRMNDDIQTDINKINSNDDIQTNINKINGNDNIQTNINKINSNMCRRRIFLVLDNVTSKEQIDYFGAGERDLLCCGSRILITTRSQNLLKDLDVDDKYIVKGLDQNEALQLFCRHAWKREEPQEGYEELSRSLAHYAG</sequence>